<sequence length="117" mass="12668">MSEKTIFQKIVDREIPAPLVYEDDLVAAFNDITPQAPIHVLIVPKKVIPRVGEAEADDQATLGALLLAAGKIAEKLGVKDRDKGFRLVINHGKDGGETVPHLHVHLLAGRDLAWPPG</sequence>
<feature type="short sequence motif" description="Histidine triad motif" evidence="2 3">
    <location>
        <begin position="101"/>
        <end position="105"/>
    </location>
</feature>
<evidence type="ECO:0000259" key="4">
    <source>
        <dbReference type="PROSITE" id="PS51084"/>
    </source>
</evidence>
<dbReference type="AlphaFoldDB" id="A0A4R7RSR7"/>
<evidence type="ECO:0000256" key="1">
    <source>
        <dbReference type="PIRSR" id="PIRSR601310-1"/>
    </source>
</evidence>
<accession>A0A4R7RSR7</accession>
<feature type="domain" description="HIT" evidence="4">
    <location>
        <begin position="6"/>
        <end position="117"/>
    </location>
</feature>
<dbReference type="PRINTS" id="PR00332">
    <property type="entry name" value="HISTRIAD"/>
</dbReference>
<protein>
    <submittedName>
        <fullName evidence="5">Histidine triad (HIT) family protein</fullName>
    </submittedName>
</protein>
<evidence type="ECO:0000313" key="5">
    <source>
        <dbReference type="EMBL" id="TDU68179.1"/>
    </source>
</evidence>
<dbReference type="InterPro" id="IPR011146">
    <property type="entry name" value="HIT-like"/>
</dbReference>
<dbReference type="SUPFAM" id="SSF54197">
    <property type="entry name" value="HIT-like"/>
    <property type="match status" value="1"/>
</dbReference>
<reference evidence="5 6" key="1">
    <citation type="submission" date="2019-03" db="EMBL/GenBank/DDBJ databases">
        <title>Genomic Encyclopedia of Archaeal and Bacterial Type Strains, Phase II (KMG-II): from individual species to whole genera.</title>
        <authorList>
            <person name="Goeker M."/>
        </authorList>
    </citation>
    <scope>NUCLEOTIDE SEQUENCE [LARGE SCALE GENOMIC DNA]</scope>
    <source>
        <strain evidence="5 6">ATCC 25309</strain>
    </source>
</reference>
<dbReference type="Pfam" id="PF01230">
    <property type="entry name" value="HIT"/>
    <property type="match status" value="1"/>
</dbReference>
<dbReference type="PANTHER" id="PTHR23089">
    <property type="entry name" value="HISTIDINE TRIAD HIT PROTEIN"/>
    <property type="match status" value="1"/>
</dbReference>
<gene>
    <name evidence="5" type="ORF">EI77_03296</name>
</gene>
<dbReference type="EMBL" id="SOCA01000006">
    <property type="protein sequence ID" value="TDU68179.1"/>
    <property type="molecule type" value="Genomic_DNA"/>
</dbReference>
<evidence type="ECO:0000256" key="3">
    <source>
        <dbReference type="PROSITE-ProRule" id="PRU00464"/>
    </source>
</evidence>
<evidence type="ECO:0000313" key="6">
    <source>
        <dbReference type="Proteomes" id="UP000295662"/>
    </source>
</evidence>
<dbReference type="RefSeq" id="WP_133796317.1">
    <property type="nucleotide sequence ID" value="NZ_SOCA01000006.1"/>
</dbReference>
<dbReference type="OrthoDB" id="9784774at2"/>
<feature type="active site" description="Tele-AMP-histidine intermediate" evidence="1">
    <location>
        <position position="103"/>
    </location>
</feature>
<comment type="caution">
    <text evidence="5">The sequence shown here is derived from an EMBL/GenBank/DDBJ whole genome shotgun (WGS) entry which is preliminary data.</text>
</comment>
<proteinExistence type="predicted"/>
<evidence type="ECO:0000256" key="2">
    <source>
        <dbReference type="PIRSR" id="PIRSR601310-3"/>
    </source>
</evidence>
<dbReference type="GO" id="GO:0003824">
    <property type="term" value="F:catalytic activity"/>
    <property type="evidence" value="ECO:0007669"/>
    <property type="project" value="InterPro"/>
</dbReference>
<dbReference type="PROSITE" id="PS51084">
    <property type="entry name" value="HIT_2"/>
    <property type="match status" value="1"/>
</dbReference>
<keyword evidence="6" id="KW-1185">Reference proteome</keyword>
<name>A0A4R7RSR7_9BACT</name>
<dbReference type="Proteomes" id="UP000295662">
    <property type="component" value="Unassembled WGS sequence"/>
</dbReference>
<dbReference type="InterPro" id="IPR001310">
    <property type="entry name" value="Histidine_triad_HIT"/>
</dbReference>
<dbReference type="InterPro" id="IPR036265">
    <property type="entry name" value="HIT-like_sf"/>
</dbReference>
<organism evidence="5 6">
    <name type="scientific">Prosthecobacter fusiformis</name>
    <dbReference type="NCBI Taxonomy" id="48464"/>
    <lineage>
        <taxon>Bacteria</taxon>
        <taxon>Pseudomonadati</taxon>
        <taxon>Verrucomicrobiota</taxon>
        <taxon>Verrucomicrobiia</taxon>
        <taxon>Verrucomicrobiales</taxon>
        <taxon>Verrucomicrobiaceae</taxon>
        <taxon>Prosthecobacter</taxon>
    </lineage>
</organism>
<dbReference type="Gene3D" id="3.30.428.10">
    <property type="entry name" value="HIT-like"/>
    <property type="match status" value="1"/>
</dbReference>